<evidence type="ECO:0000313" key="2">
    <source>
        <dbReference type="Proteomes" id="UP000188268"/>
    </source>
</evidence>
<dbReference type="AlphaFoldDB" id="A0A1R3J8N9"/>
<dbReference type="EMBL" id="AWWV01008356">
    <property type="protein sequence ID" value="OMO91160.1"/>
    <property type="molecule type" value="Genomic_DNA"/>
</dbReference>
<proteinExistence type="predicted"/>
<name>A0A1R3J8N9_COCAP</name>
<protein>
    <submittedName>
        <fullName evidence="1">Uncharacterized protein</fullName>
    </submittedName>
</protein>
<gene>
    <name evidence="1" type="ORF">CCACVL1_07209</name>
</gene>
<accession>A0A1R3J8N9</accession>
<dbReference type="Proteomes" id="UP000188268">
    <property type="component" value="Unassembled WGS sequence"/>
</dbReference>
<sequence>MPPKFPEGSIDAVEGKFIDSLASLSSLPPSLASVTKS</sequence>
<evidence type="ECO:0000313" key="1">
    <source>
        <dbReference type="EMBL" id="OMO91160.1"/>
    </source>
</evidence>
<keyword evidence="2" id="KW-1185">Reference proteome</keyword>
<comment type="caution">
    <text evidence="1">The sequence shown here is derived from an EMBL/GenBank/DDBJ whole genome shotgun (WGS) entry which is preliminary data.</text>
</comment>
<dbReference type="Gramene" id="OMO91160">
    <property type="protein sequence ID" value="OMO91160"/>
    <property type="gene ID" value="CCACVL1_07209"/>
</dbReference>
<organism evidence="1 2">
    <name type="scientific">Corchorus capsularis</name>
    <name type="common">Jute</name>
    <dbReference type="NCBI Taxonomy" id="210143"/>
    <lineage>
        <taxon>Eukaryota</taxon>
        <taxon>Viridiplantae</taxon>
        <taxon>Streptophyta</taxon>
        <taxon>Embryophyta</taxon>
        <taxon>Tracheophyta</taxon>
        <taxon>Spermatophyta</taxon>
        <taxon>Magnoliopsida</taxon>
        <taxon>eudicotyledons</taxon>
        <taxon>Gunneridae</taxon>
        <taxon>Pentapetalae</taxon>
        <taxon>rosids</taxon>
        <taxon>malvids</taxon>
        <taxon>Malvales</taxon>
        <taxon>Malvaceae</taxon>
        <taxon>Grewioideae</taxon>
        <taxon>Apeibeae</taxon>
        <taxon>Corchorus</taxon>
    </lineage>
</organism>
<reference evidence="1 2" key="1">
    <citation type="submission" date="2013-09" db="EMBL/GenBank/DDBJ databases">
        <title>Corchorus capsularis genome sequencing.</title>
        <authorList>
            <person name="Alam M."/>
            <person name="Haque M.S."/>
            <person name="Islam M.S."/>
            <person name="Emdad E.M."/>
            <person name="Islam M.M."/>
            <person name="Ahmed B."/>
            <person name="Halim A."/>
            <person name="Hossen Q.M.M."/>
            <person name="Hossain M.Z."/>
            <person name="Ahmed R."/>
            <person name="Khan M.M."/>
            <person name="Islam R."/>
            <person name="Rashid M.M."/>
            <person name="Khan S.A."/>
            <person name="Rahman M.S."/>
            <person name="Alam M."/>
        </authorList>
    </citation>
    <scope>NUCLEOTIDE SEQUENCE [LARGE SCALE GENOMIC DNA]</scope>
    <source>
        <strain evidence="2">cv. CVL-1</strain>
        <tissue evidence="1">Whole seedling</tissue>
    </source>
</reference>